<gene>
    <name evidence="1" type="ORF">METZ01_LOCUS269235</name>
</gene>
<sequence length="25" mass="2799">VDKIKDAVELNITNCKQITNLSPLE</sequence>
<name>A0A382K149_9ZZZZ</name>
<organism evidence="1">
    <name type="scientific">marine metagenome</name>
    <dbReference type="NCBI Taxonomy" id="408172"/>
    <lineage>
        <taxon>unclassified sequences</taxon>
        <taxon>metagenomes</taxon>
        <taxon>ecological metagenomes</taxon>
    </lineage>
</organism>
<evidence type="ECO:0000313" key="1">
    <source>
        <dbReference type="EMBL" id="SVC16381.1"/>
    </source>
</evidence>
<feature type="non-terminal residue" evidence="1">
    <location>
        <position position="1"/>
    </location>
</feature>
<proteinExistence type="predicted"/>
<dbReference type="AlphaFoldDB" id="A0A382K149"/>
<protein>
    <submittedName>
        <fullName evidence="1">Uncharacterized protein</fullName>
    </submittedName>
</protein>
<accession>A0A382K149</accession>
<dbReference type="EMBL" id="UINC01076839">
    <property type="protein sequence ID" value="SVC16381.1"/>
    <property type="molecule type" value="Genomic_DNA"/>
</dbReference>
<feature type="non-terminal residue" evidence="1">
    <location>
        <position position="25"/>
    </location>
</feature>
<reference evidence="1" key="1">
    <citation type="submission" date="2018-05" db="EMBL/GenBank/DDBJ databases">
        <authorList>
            <person name="Lanie J.A."/>
            <person name="Ng W.-L."/>
            <person name="Kazmierczak K.M."/>
            <person name="Andrzejewski T.M."/>
            <person name="Davidsen T.M."/>
            <person name="Wayne K.J."/>
            <person name="Tettelin H."/>
            <person name="Glass J.I."/>
            <person name="Rusch D."/>
            <person name="Podicherti R."/>
            <person name="Tsui H.-C.T."/>
            <person name="Winkler M.E."/>
        </authorList>
    </citation>
    <scope>NUCLEOTIDE SEQUENCE</scope>
</reference>